<comment type="caution">
    <text evidence="6">The sequence shown here is derived from an EMBL/GenBank/DDBJ whole genome shotgun (WGS) entry which is preliminary data.</text>
</comment>
<dbReference type="InterPro" id="IPR036527">
    <property type="entry name" value="SCP2_sterol-bd_dom_sf"/>
</dbReference>
<evidence type="ECO:0000256" key="3">
    <source>
        <dbReference type="ARBA" id="ARBA00022833"/>
    </source>
</evidence>
<proteinExistence type="inferred from homology"/>
<dbReference type="SMART" id="SM00849">
    <property type="entry name" value="Lactamase_B"/>
    <property type="match status" value="1"/>
</dbReference>
<dbReference type="InterPro" id="IPR044097">
    <property type="entry name" value="Bds1/SdsA1_MBL-fold"/>
</dbReference>
<evidence type="ECO:0000313" key="6">
    <source>
        <dbReference type="EMBL" id="KAL2859904.1"/>
    </source>
</evidence>
<name>A0ABR4L6W4_9EURO</name>
<dbReference type="GeneID" id="98149156"/>
<evidence type="ECO:0000259" key="5">
    <source>
        <dbReference type="SMART" id="SM00849"/>
    </source>
</evidence>
<dbReference type="Gene3D" id="3.60.15.30">
    <property type="entry name" value="Metallo-beta-lactamase domain"/>
    <property type="match status" value="1"/>
</dbReference>
<keyword evidence="7" id="KW-1185">Reference proteome</keyword>
<dbReference type="SUPFAM" id="SSF55718">
    <property type="entry name" value="SCP-like"/>
    <property type="match status" value="1"/>
</dbReference>
<dbReference type="InterPro" id="IPR001279">
    <property type="entry name" value="Metallo-B-lactamas"/>
</dbReference>
<dbReference type="PANTHER" id="PTHR43223">
    <property type="entry name" value="ALKYL/ARYL-SULFATASE"/>
    <property type="match status" value="1"/>
</dbReference>
<dbReference type="Gene3D" id="3.30.1050.10">
    <property type="entry name" value="SCP2 sterol-binding domain"/>
    <property type="match status" value="1"/>
</dbReference>
<dbReference type="InterPro" id="IPR052195">
    <property type="entry name" value="Bact_Alkyl/Aryl-Sulfatase"/>
</dbReference>
<dbReference type="Proteomes" id="UP001610432">
    <property type="component" value="Unassembled WGS sequence"/>
</dbReference>
<dbReference type="PANTHER" id="PTHR43223:SF1">
    <property type="entry name" value="ALKYL_ARYL-SULFATASE BDS1"/>
    <property type="match status" value="1"/>
</dbReference>
<dbReference type="EMBL" id="JBFXLQ010000095">
    <property type="protein sequence ID" value="KAL2859904.1"/>
    <property type="molecule type" value="Genomic_DNA"/>
</dbReference>
<evidence type="ECO:0000256" key="4">
    <source>
        <dbReference type="ARBA" id="ARBA00033751"/>
    </source>
</evidence>
<dbReference type="Gene3D" id="1.25.40.880">
    <property type="entry name" value="Alkyl sulfatase, dimerisation domain"/>
    <property type="match status" value="1"/>
</dbReference>
<dbReference type="InterPro" id="IPR036866">
    <property type="entry name" value="RibonucZ/Hydroxyglut_hydro"/>
</dbReference>
<dbReference type="InterPro" id="IPR029229">
    <property type="entry name" value="Alkyl_sulf_C"/>
</dbReference>
<dbReference type="InterPro" id="IPR038536">
    <property type="entry name" value="Alkyl/aryl-sulf_dimr_sf"/>
</dbReference>
<dbReference type="CDD" id="cd07710">
    <property type="entry name" value="arylsulfatase_Sdsa1-like_MBL-fold"/>
    <property type="match status" value="1"/>
</dbReference>
<evidence type="ECO:0000313" key="7">
    <source>
        <dbReference type="Proteomes" id="UP001610432"/>
    </source>
</evidence>
<feature type="domain" description="Metallo-beta-lactamase" evidence="5">
    <location>
        <begin position="85"/>
        <end position="314"/>
    </location>
</feature>
<keyword evidence="2" id="KW-0378">Hydrolase</keyword>
<evidence type="ECO:0000256" key="1">
    <source>
        <dbReference type="ARBA" id="ARBA00022723"/>
    </source>
</evidence>
<dbReference type="SUPFAM" id="SSF56281">
    <property type="entry name" value="Metallo-hydrolase/oxidoreductase"/>
    <property type="match status" value="1"/>
</dbReference>
<comment type="similarity">
    <text evidence="4">Belongs to the metallo-beta-lactamase superfamily. Type III sulfatase family.</text>
</comment>
<dbReference type="RefSeq" id="XP_070880460.1">
    <property type="nucleotide sequence ID" value="XM_071034084.1"/>
</dbReference>
<gene>
    <name evidence="6" type="ORF">BJX67DRAFT_386513</name>
</gene>
<accession>A0ABR4L6W4</accession>
<keyword evidence="3" id="KW-0862">Zinc</keyword>
<sequence>MEPSFTDTADFENAARGFLSTLTPCIIRNANGQIVWNADDYNFLESSPRCPPTVNPKLWRHSQLTSKHGLFQVTETTYQVRGFDLSNLTIVEGTHGILVIDPLVSIECAAAALALYRSHRGPRPVTGLVYSHSHVDHYGGAEGVLPPSTSTEEGCRRDDIPILAPEGFLEDAASENIYLGPAMRRRAAYMYGTRLPRNATGKGHVGCGIGMAVSTGSSSLVPPTECIRRTGEERVIDGIRVVFQMVPGAEAPSEMNFYFPRERVVYIAECATHTLHNVITLRGAVVRDAKAWARYLDEALVMFGGRSDVLLAGHHWPTWGQEGIQRLLGEQRDLYGFMHDQAVRMMNLGLNGAEIAEVLTLPPGLQRAWHAQGFYGSLSHNIKGIYQRYMGWFDGDPARLWEHPAGESAKRYVDCLGGVDEVVRKARGYIEDGDMRFAATLLNHAVTARPQHEAAREALAGVYSEMGFGAENATWRNFYLSGAMDLRHRPKQGMAAEYRLRATDSFEQWLGVMSVRLNGLQAAGESIVIDIRVTDEDRWWRVIVSNGALTYRSASSQWELGEPAGLCFAGTKSQLHGVLNGDAQLKESARSGDWNLLFSLLRLTGMNRTSNTESSHL</sequence>
<reference evidence="6 7" key="1">
    <citation type="submission" date="2024-07" db="EMBL/GenBank/DDBJ databases">
        <title>Section-level genome sequencing and comparative genomics of Aspergillus sections Usti and Cavernicolus.</title>
        <authorList>
            <consortium name="Lawrence Berkeley National Laboratory"/>
            <person name="Nybo J.L."/>
            <person name="Vesth T.C."/>
            <person name="Theobald S."/>
            <person name="Frisvad J.C."/>
            <person name="Larsen T.O."/>
            <person name="Kjaerboelling I."/>
            <person name="Rothschild-Mancinelli K."/>
            <person name="Lyhne E.K."/>
            <person name="Kogle M.E."/>
            <person name="Barry K."/>
            <person name="Clum A."/>
            <person name="Na H."/>
            <person name="Ledsgaard L."/>
            <person name="Lin J."/>
            <person name="Lipzen A."/>
            <person name="Kuo A."/>
            <person name="Riley R."/>
            <person name="Mondo S."/>
            <person name="Labutti K."/>
            <person name="Haridas S."/>
            <person name="Pangalinan J."/>
            <person name="Salamov A.A."/>
            <person name="Simmons B.A."/>
            <person name="Magnuson J.K."/>
            <person name="Chen J."/>
            <person name="Drula E."/>
            <person name="Henrissat B."/>
            <person name="Wiebenga A."/>
            <person name="Lubbers R.J."/>
            <person name="Gomes A.C."/>
            <person name="Macurrencykelacurrency M.R."/>
            <person name="Stajich J."/>
            <person name="Grigoriev I.V."/>
            <person name="Mortensen U.H."/>
            <person name="De Vries R.P."/>
            <person name="Baker S.E."/>
            <person name="Andersen M.R."/>
        </authorList>
    </citation>
    <scope>NUCLEOTIDE SEQUENCE [LARGE SCALE GENOMIC DNA]</scope>
    <source>
        <strain evidence="6 7">CBS 449.75</strain>
    </source>
</reference>
<dbReference type="InterPro" id="IPR029228">
    <property type="entry name" value="Alkyl_sulf_dimr"/>
</dbReference>
<keyword evidence="1" id="KW-0479">Metal-binding</keyword>
<evidence type="ECO:0000256" key="2">
    <source>
        <dbReference type="ARBA" id="ARBA00022801"/>
    </source>
</evidence>
<dbReference type="Pfam" id="PF14864">
    <property type="entry name" value="Alkyl_sulf_C"/>
    <property type="match status" value="1"/>
</dbReference>
<dbReference type="Pfam" id="PF14863">
    <property type="entry name" value="Alkyl_sulf_dimr"/>
    <property type="match status" value="1"/>
</dbReference>
<dbReference type="Pfam" id="PF00753">
    <property type="entry name" value="Lactamase_B"/>
    <property type="match status" value="1"/>
</dbReference>
<organism evidence="6 7">
    <name type="scientific">Aspergillus lucknowensis</name>
    <dbReference type="NCBI Taxonomy" id="176173"/>
    <lineage>
        <taxon>Eukaryota</taxon>
        <taxon>Fungi</taxon>
        <taxon>Dikarya</taxon>
        <taxon>Ascomycota</taxon>
        <taxon>Pezizomycotina</taxon>
        <taxon>Eurotiomycetes</taxon>
        <taxon>Eurotiomycetidae</taxon>
        <taxon>Eurotiales</taxon>
        <taxon>Aspergillaceae</taxon>
        <taxon>Aspergillus</taxon>
        <taxon>Aspergillus subgen. Nidulantes</taxon>
    </lineage>
</organism>
<protein>
    <submittedName>
        <fullName evidence="6">Beta-lactamase-like protein</fullName>
    </submittedName>
</protein>